<sequence>MSRPWGRPGAPSQQINPNIFSNQLGLGGQFAGVPAMSLATNLNALVNQAAFSNMNMLAAAQAQQARAQLLPQVAAAQQQTRRSNSPPPGRTQRTFVGVVTKLMETYGFVDEDVFFQTNVIRGNMPRVGDRVMVEASYNASMPFKWNAYRIQLLPNENVPQMQQHSAPSQQIQRPHNGPEARWSGSSQVDRIRDRSPRDRLPPRRASPPRRSPRRSRTPPRRSPRRASPYRKASPPRRVEAHVKRERERTPIREKRESSIRTRSPTGSIARRETASPPRRRQRIVPRYQCYIPKPVVISAPLKYAELHQRYTKLYIPSDFVTCEFSWLNSFPLDTPFTLSPSPITFHVVNKDVDVLLAEGETLPSELPADADSRYSVRVLMLAHPGVSVVRQKVYGLLPDGSIDESTETQPITRALQFLVGSKGKFEVMGIGGPWSPSLDGENPADPQTLINTAIRTTRAMTGLDLSSCPRWYKMVHLKYYRPERNRLDSVVLMMPDLNATPGLMPSPDEYKAIEERLQKQLAEKLATIDAEQYVPPEKPAVVDSAKKEESVPESAPDSAKPSDDATTKPQEPTPPTVDVVAKEEPAAVVPVSEEKSAENGEAESAKAKKSWSELQETIKTLKVAELREELEARGLDSKGVKNSLIQRLQEAIDKEKAADESTEKPVETEPAETESAEKMETEEAIEPEKLEEVIDAEELVEKKDDEKEEKEEEKPAISEKELEELKKATEKFEKLKKERKAALERHYSFPKEPARLIFPSKTAKNGKFECKVASIQSLLDYRLEDNKEASFEAFLFAESFREMLDRTNAFAVYYNLNCALDREAERKRRDEALTATEEAQVKADEAVKTDTTDKEKETKEVQPKQKEAPKEDPRSKFKGLVNNVNAFTAFAHFDQNIVGHLMDHDLEQLIHSIGLDISRGDIHRLIKKFSAHDQVSYRNFTDKWVDKDGNVKYEAVPRQDAPTMAELIAGHVDESVSTQKEAVPILGSTPDITDTGIVFYKGTVLNVNHVLEQQRKIEVERETALLKVEELDGQLKTTKEDRDRLEKKRKNLTADVDYYKKKLYDTEKCLKKSDDDTVKMKTTLQDCKKLGEKIMLIVDKVMPTKKKEEVNKETEKSKTSTVAADDSQTASTNGVENSAAGADENSANNQELLVADEANENGNVSHKEAMDTSDVKTEQADTKEPEETSTA</sequence>
<dbReference type="Pfam" id="PF14443">
    <property type="entry name" value="DBC1"/>
    <property type="match status" value="1"/>
</dbReference>
<feature type="compositionally biased region" description="Polar residues" evidence="6">
    <location>
        <begin position="159"/>
        <end position="173"/>
    </location>
</feature>
<dbReference type="GO" id="GO:0005634">
    <property type="term" value="C:nucleus"/>
    <property type="evidence" value="ECO:0007669"/>
    <property type="project" value="TreeGrafter"/>
</dbReference>
<dbReference type="Gene3D" id="1.10.720.30">
    <property type="entry name" value="SAP domain"/>
    <property type="match status" value="1"/>
</dbReference>
<dbReference type="Proteomes" id="UP000887540">
    <property type="component" value="Unplaced"/>
</dbReference>
<evidence type="ECO:0000256" key="1">
    <source>
        <dbReference type="ARBA" id="ARBA00004496"/>
    </source>
</evidence>
<comment type="subcellular location">
    <subcellularLocation>
        <location evidence="1">Cytoplasm</location>
    </subcellularLocation>
</comment>
<dbReference type="GO" id="GO:0005737">
    <property type="term" value="C:cytoplasm"/>
    <property type="evidence" value="ECO:0007669"/>
    <property type="project" value="UniProtKB-SubCell"/>
</dbReference>
<dbReference type="InterPro" id="IPR025954">
    <property type="entry name" value="DBC1/CARP1_inactive_NUDIX"/>
</dbReference>
<keyword evidence="2" id="KW-0963">Cytoplasm</keyword>
<feature type="region of interest" description="Disordered" evidence="6">
    <location>
        <begin position="831"/>
        <end position="875"/>
    </location>
</feature>
<proteinExistence type="predicted"/>
<feature type="compositionally biased region" description="Basic and acidic residues" evidence="6">
    <location>
        <begin position="651"/>
        <end position="667"/>
    </location>
</feature>
<feature type="compositionally biased region" description="Basic and acidic residues" evidence="6">
    <location>
        <begin position="839"/>
        <end position="875"/>
    </location>
</feature>
<dbReference type="Gene3D" id="1.10.238.10">
    <property type="entry name" value="EF-hand"/>
    <property type="match status" value="1"/>
</dbReference>
<evidence type="ECO:0000256" key="6">
    <source>
        <dbReference type="SAM" id="MobiDB-lite"/>
    </source>
</evidence>
<feature type="compositionally biased region" description="Basic and acidic residues" evidence="6">
    <location>
        <begin position="1165"/>
        <end position="1191"/>
    </location>
</feature>
<dbReference type="InterPro" id="IPR003034">
    <property type="entry name" value="SAP_dom"/>
</dbReference>
<dbReference type="Pfam" id="PF02037">
    <property type="entry name" value="SAP"/>
    <property type="match status" value="1"/>
</dbReference>
<evidence type="ECO:0000256" key="3">
    <source>
        <dbReference type="ARBA" id="ARBA00022553"/>
    </source>
</evidence>
<evidence type="ECO:0000313" key="8">
    <source>
        <dbReference type="Proteomes" id="UP000887540"/>
    </source>
</evidence>
<dbReference type="PANTHER" id="PTHR14304">
    <property type="entry name" value="CELL DIVISION CYCLE AND APOPTOSIS REGULATOR PROTEIN"/>
    <property type="match status" value="1"/>
</dbReference>
<keyword evidence="8" id="KW-1185">Reference proteome</keyword>
<dbReference type="Pfam" id="PF19256">
    <property type="entry name" value="LAIKA"/>
    <property type="match status" value="1"/>
</dbReference>
<reference evidence="9" key="1">
    <citation type="submission" date="2022-11" db="UniProtKB">
        <authorList>
            <consortium name="WormBaseParasite"/>
        </authorList>
    </citation>
    <scope>IDENTIFICATION</scope>
</reference>
<keyword evidence="3" id="KW-0597">Phosphoprotein</keyword>
<dbReference type="SUPFAM" id="SSF68906">
    <property type="entry name" value="SAP domain"/>
    <property type="match status" value="1"/>
</dbReference>
<dbReference type="InterPro" id="IPR025223">
    <property type="entry name" value="S1-like_RNA-bd_dom"/>
</dbReference>
<feature type="region of interest" description="Disordered" evidence="6">
    <location>
        <begin position="159"/>
        <end position="281"/>
    </location>
</feature>
<accession>A0A914EDS5</accession>
<feature type="region of interest" description="Disordered" evidence="6">
    <location>
        <begin position="73"/>
        <end position="92"/>
    </location>
</feature>
<dbReference type="InterPro" id="IPR025224">
    <property type="entry name" value="CCAR1/CCAR2"/>
</dbReference>
<organism evidence="8 9">
    <name type="scientific">Acrobeloides nanus</name>
    <dbReference type="NCBI Taxonomy" id="290746"/>
    <lineage>
        <taxon>Eukaryota</taxon>
        <taxon>Metazoa</taxon>
        <taxon>Ecdysozoa</taxon>
        <taxon>Nematoda</taxon>
        <taxon>Chromadorea</taxon>
        <taxon>Rhabditida</taxon>
        <taxon>Tylenchina</taxon>
        <taxon>Cephalobomorpha</taxon>
        <taxon>Cephaloboidea</taxon>
        <taxon>Cephalobidae</taxon>
        <taxon>Acrobeloides</taxon>
    </lineage>
</organism>
<feature type="compositionally biased region" description="Basic and acidic residues" evidence="6">
    <location>
        <begin position="236"/>
        <end position="259"/>
    </location>
</feature>
<dbReference type="SMART" id="SM00513">
    <property type="entry name" value="SAP"/>
    <property type="match status" value="1"/>
</dbReference>
<feature type="compositionally biased region" description="Basic residues" evidence="6">
    <location>
        <begin position="206"/>
        <end position="228"/>
    </location>
</feature>
<dbReference type="AlphaFoldDB" id="A0A914EDS5"/>
<feature type="compositionally biased region" description="Basic and acidic residues" evidence="6">
    <location>
        <begin position="675"/>
        <end position="692"/>
    </location>
</feature>
<dbReference type="InterPro" id="IPR045353">
    <property type="entry name" value="LAIKA"/>
</dbReference>
<evidence type="ECO:0000256" key="2">
    <source>
        <dbReference type="ARBA" id="ARBA00022490"/>
    </source>
</evidence>
<protein>
    <submittedName>
        <fullName evidence="9">SAP domain-containing protein</fullName>
    </submittedName>
</protein>
<dbReference type="WBParaSite" id="ACRNAN_scaffold707.g17808.t1">
    <property type="protein sequence ID" value="ACRNAN_scaffold707.g17808.t1"/>
    <property type="gene ID" value="ACRNAN_scaffold707.g17808"/>
</dbReference>
<feature type="compositionally biased region" description="Polar residues" evidence="6">
    <location>
        <begin position="1126"/>
        <end position="1136"/>
    </location>
</feature>
<feature type="region of interest" description="Disordered" evidence="6">
    <location>
        <begin position="528"/>
        <end position="613"/>
    </location>
</feature>
<evidence type="ECO:0000256" key="4">
    <source>
        <dbReference type="ARBA" id="ARBA00023054"/>
    </source>
</evidence>
<dbReference type="InterPro" id="IPR036361">
    <property type="entry name" value="SAP_dom_sf"/>
</dbReference>
<feature type="coiled-coil region" evidence="5">
    <location>
        <begin position="1028"/>
        <end position="1062"/>
    </location>
</feature>
<dbReference type="GO" id="GO:0006355">
    <property type="term" value="P:regulation of DNA-templated transcription"/>
    <property type="evidence" value="ECO:0007669"/>
    <property type="project" value="InterPro"/>
</dbReference>
<dbReference type="Pfam" id="PF14444">
    <property type="entry name" value="S1-like"/>
    <property type="match status" value="1"/>
</dbReference>
<feature type="compositionally biased region" description="Basic and acidic residues" evidence="6">
    <location>
        <begin position="189"/>
        <end position="201"/>
    </location>
</feature>
<feature type="compositionally biased region" description="Basic and acidic residues" evidence="6">
    <location>
        <begin position="1106"/>
        <end position="1118"/>
    </location>
</feature>
<dbReference type="PROSITE" id="PS50800">
    <property type="entry name" value="SAP"/>
    <property type="match status" value="1"/>
</dbReference>
<name>A0A914EDS5_9BILA</name>
<feature type="region of interest" description="Disordered" evidence="6">
    <location>
        <begin position="651"/>
        <end position="720"/>
    </location>
</feature>
<feature type="region of interest" description="Disordered" evidence="6">
    <location>
        <begin position="1106"/>
        <end position="1191"/>
    </location>
</feature>
<evidence type="ECO:0000256" key="5">
    <source>
        <dbReference type="SAM" id="Coils"/>
    </source>
</evidence>
<feature type="domain" description="SAP" evidence="7">
    <location>
        <begin position="618"/>
        <end position="652"/>
    </location>
</feature>
<evidence type="ECO:0000259" key="7">
    <source>
        <dbReference type="PROSITE" id="PS50800"/>
    </source>
</evidence>
<evidence type="ECO:0000313" key="9">
    <source>
        <dbReference type="WBParaSite" id="ACRNAN_scaffold707.g17808.t1"/>
    </source>
</evidence>
<feature type="compositionally biased region" description="Basic and acidic residues" evidence="6">
    <location>
        <begin position="592"/>
        <end position="606"/>
    </location>
</feature>
<keyword evidence="4 5" id="KW-0175">Coiled coil</keyword>
<dbReference type="PANTHER" id="PTHR14304:SF11">
    <property type="entry name" value="SAP DOMAIN-CONTAINING PROTEIN"/>
    <property type="match status" value="1"/>
</dbReference>
<dbReference type="SMART" id="SM01122">
    <property type="entry name" value="DBC1"/>
    <property type="match status" value="1"/>
</dbReference>